<proteinExistence type="inferred from homology"/>
<dbReference type="GO" id="GO:0008241">
    <property type="term" value="F:peptidyl-dipeptidase activity"/>
    <property type="evidence" value="ECO:0007669"/>
    <property type="project" value="UniProtKB-EC"/>
</dbReference>
<accession>A0ABU2MAX3</accession>
<feature type="region of interest" description="Disordered" evidence="5">
    <location>
        <begin position="30"/>
        <end position="50"/>
    </location>
</feature>
<keyword evidence="8" id="KW-1185">Reference proteome</keyword>
<feature type="signal peptide" evidence="6">
    <location>
        <begin position="1"/>
        <end position="34"/>
    </location>
</feature>
<evidence type="ECO:0000256" key="3">
    <source>
        <dbReference type="ARBA" id="ARBA00022801"/>
    </source>
</evidence>
<sequence>MSTTHPPTPPRRAVVIAAAALATALLGPAAPATAEPGSAGPRPTEPTAGPVILIGGSLSDERVYEEIVRLAGGEDARIGVITASSVPESQDPDAGTPDCNNSRCNGDYYADLLEGHGAGDAEWIPVDLDHVENAESAEIAARVGDMTGFFFGGGDQYRYVTTLLRGDRHEDSAVLSAIRARAAQGAVVAGTSAGAAIQQAGPMVTGGDSHPGIVDGSRPGYFEDPSVLGHLPRGGFGFFTHGLVDTHFAERGRQGRMARLALDTGQERVFGVDEDTALVASPDGRFRVVGSGAVHVLDLRGASVGSHQGVWTADDVRWTSLTHGDAYRADTWTAVPADDKSAPASEPGRIRVGRDVFSSPDARSGEPGQMLRLARELSVSDLTAAYGLSHERRPRLRVDLSLDSRSAAYVGGDGAVSFTGIRVDIGPA</sequence>
<dbReference type="EC" id="3.4.15.6" evidence="7"/>
<keyword evidence="7" id="KW-0121">Carboxypeptidase</keyword>
<organism evidence="7 8">
    <name type="scientific">Nocardiopsis lambiniae</name>
    <dbReference type="NCBI Taxonomy" id="3075539"/>
    <lineage>
        <taxon>Bacteria</taxon>
        <taxon>Bacillati</taxon>
        <taxon>Actinomycetota</taxon>
        <taxon>Actinomycetes</taxon>
        <taxon>Streptosporangiales</taxon>
        <taxon>Nocardiopsidaceae</taxon>
        <taxon>Nocardiopsis</taxon>
    </lineage>
</organism>
<evidence type="ECO:0000256" key="6">
    <source>
        <dbReference type="SAM" id="SignalP"/>
    </source>
</evidence>
<dbReference type="PANTHER" id="PTHR36175:SF1">
    <property type="entry name" value="CYANOPHYCINASE"/>
    <property type="match status" value="1"/>
</dbReference>
<keyword evidence="4" id="KW-0720">Serine protease</keyword>
<dbReference type="PROSITE" id="PS51318">
    <property type="entry name" value="TAT"/>
    <property type="match status" value="1"/>
</dbReference>
<feature type="chain" id="PRO_5045056464" evidence="6">
    <location>
        <begin position="35"/>
        <end position="428"/>
    </location>
</feature>
<dbReference type="SUPFAM" id="SSF52317">
    <property type="entry name" value="Class I glutamine amidotransferase-like"/>
    <property type="match status" value="1"/>
</dbReference>
<keyword evidence="6" id="KW-0732">Signal</keyword>
<dbReference type="GO" id="GO:0004180">
    <property type="term" value="F:carboxypeptidase activity"/>
    <property type="evidence" value="ECO:0007669"/>
    <property type="project" value="UniProtKB-KW"/>
</dbReference>
<dbReference type="PANTHER" id="PTHR36175">
    <property type="entry name" value="CYANOPHYCINASE"/>
    <property type="match status" value="1"/>
</dbReference>
<dbReference type="InterPro" id="IPR006311">
    <property type="entry name" value="TAT_signal"/>
</dbReference>
<comment type="caution">
    <text evidence="7">The sequence shown here is derived from an EMBL/GenBank/DDBJ whole genome shotgun (WGS) entry which is preliminary data.</text>
</comment>
<evidence type="ECO:0000313" key="8">
    <source>
        <dbReference type="Proteomes" id="UP001183390"/>
    </source>
</evidence>
<name>A0ABU2MAX3_9ACTN</name>
<keyword evidence="2" id="KW-0645">Protease</keyword>
<evidence type="ECO:0000256" key="2">
    <source>
        <dbReference type="ARBA" id="ARBA00022670"/>
    </source>
</evidence>
<comment type="similarity">
    <text evidence="1">Belongs to the peptidase S51 family.</text>
</comment>
<protein>
    <submittedName>
        <fullName evidence="7">Cyanophycinase</fullName>
        <ecNumber evidence="7">3.4.15.6</ecNumber>
    </submittedName>
</protein>
<feature type="compositionally biased region" description="Low complexity" evidence="5">
    <location>
        <begin position="30"/>
        <end position="41"/>
    </location>
</feature>
<evidence type="ECO:0000256" key="1">
    <source>
        <dbReference type="ARBA" id="ARBA00006534"/>
    </source>
</evidence>
<reference evidence="8" key="1">
    <citation type="submission" date="2023-07" db="EMBL/GenBank/DDBJ databases">
        <title>30 novel species of actinomycetes from the DSMZ collection.</title>
        <authorList>
            <person name="Nouioui I."/>
        </authorList>
    </citation>
    <scope>NUCLEOTIDE SEQUENCE [LARGE SCALE GENOMIC DNA]</scope>
    <source>
        <strain evidence="8">DSM 44743</strain>
    </source>
</reference>
<evidence type="ECO:0000256" key="4">
    <source>
        <dbReference type="ARBA" id="ARBA00022825"/>
    </source>
</evidence>
<dbReference type="CDD" id="cd03145">
    <property type="entry name" value="GAT1_cyanophycinase"/>
    <property type="match status" value="1"/>
</dbReference>
<evidence type="ECO:0000313" key="7">
    <source>
        <dbReference type="EMBL" id="MDT0329821.1"/>
    </source>
</evidence>
<keyword evidence="3 7" id="KW-0378">Hydrolase</keyword>
<dbReference type="Pfam" id="PF03575">
    <property type="entry name" value="Peptidase_S51"/>
    <property type="match status" value="1"/>
</dbReference>
<dbReference type="Gene3D" id="3.40.50.880">
    <property type="match status" value="1"/>
</dbReference>
<gene>
    <name evidence="7" type="ORF">RM479_15520</name>
</gene>
<evidence type="ECO:0000256" key="5">
    <source>
        <dbReference type="SAM" id="MobiDB-lite"/>
    </source>
</evidence>
<dbReference type="Proteomes" id="UP001183390">
    <property type="component" value="Unassembled WGS sequence"/>
</dbReference>
<dbReference type="InterPro" id="IPR029062">
    <property type="entry name" value="Class_I_gatase-like"/>
</dbReference>
<dbReference type="RefSeq" id="WP_311512432.1">
    <property type="nucleotide sequence ID" value="NZ_JAVREP010000009.1"/>
</dbReference>
<dbReference type="InterPro" id="IPR005320">
    <property type="entry name" value="Peptidase_S51"/>
</dbReference>
<dbReference type="EMBL" id="JAVREP010000009">
    <property type="protein sequence ID" value="MDT0329821.1"/>
    <property type="molecule type" value="Genomic_DNA"/>
</dbReference>